<accession>A0AB37UB86</accession>
<dbReference type="AlphaFoldDB" id="A0AB37UB86"/>
<evidence type="ECO:0000313" key="2">
    <source>
        <dbReference type="EMBL" id="RUT04157.1"/>
    </source>
</evidence>
<feature type="domain" description="SnoaL-like" evidence="1">
    <location>
        <begin position="18"/>
        <end position="107"/>
    </location>
</feature>
<evidence type="ECO:0000259" key="1">
    <source>
        <dbReference type="Pfam" id="PF12680"/>
    </source>
</evidence>
<protein>
    <recommendedName>
        <fullName evidence="1">SnoaL-like domain-containing protein</fullName>
    </recommendedName>
</protein>
<dbReference type="Proteomes" id="UP000282574">
    <property type="component" value="Unassembled WGS sequence"/>
</dbReference>
<dbReference type="SUPFAM" id="SSF54427">
    <property type="entry name" value="NTF2-like"/>
    <property type="match status" value="1"/>
</dbReference>
<dbReference type="InterPro" id="IPR037401">
    <property type="entry name" value="SnoaL-like"/>
</dbReference>
<dbReference type="PANTHER" id="PTHR41252">
    <property type="entry name" value="BLR2505 PROTEIN"/>
    <property type="match status" value="1"/>
</dbReference>
<proteinExistence type="predicted"/>
<dbReference type="PANTHER" id="PTHR41252:SF1">
    <property type="entry name" value="BLR2505 PROTEIN"/>
    <property type="match status" value="1"/>
</dbReference>
<evidence type="ECO:0000313" key="3">
    <source>
        <dbReference type="Proteomes" id="UP000282574"/>
    </source>
</evidence>
<comment type="caution">
    <text evidence="2">The sequence shown here is derived from an EMBL/GenBank/DDBJ whole genome shotgun (WGS) entry which is preliminary data.</text>
</comment>
<dbReference type="InterPro" id="IPR032710">
    <property type="entry name" value="NTF2-like_dom_sf"/>
</dbReference>
<sequence length="123" mass="14176">MKSNLEIVKDWYTTFNRDLIHPDIEWEVVEGYPGGGKYYGTQAVFEDFLPQLTADFEQWTVKANQLLDAGEAIVGLGHYVGRVKSSDRSFTIPFAHMWWVRDSRIVKAQGYADTLVLRRYING</sequence>
<dbReference type="RefSeq" id="WP_106167176.1">
    <property type="nucleotide sequence ID" value="NZ_JAVKZF010000001.1"/>
</dbReference>
<reference evidence="2 3" key="1">
    <citation type="journal article" date="2019" name="Genome Biol. Evol.">
        <title>Day and night: Metabolic profiles and evolutionary relationships of six axenic non-marine cyanobacteria.</title>
        <authorList>
            <person name="Will S.E."/>
            <person name="Henke P."/>
            <person name="Boedeker C."/>
            <person name="Huang S."/>
            <person name="Brinkmann H."/>
            <person name="Rohde M."/>
            <person name="Jarek M."/>
            <person name="Friedl T."/>
            <person name="Seufert S."/>
            <person name="Schumacher M."/>
            <person name="Overmann J."/>
            <person name="Neumann-Schaal M."/>
            <person name="Petersen J."/>
        </authorList>
    </citation>
    <scope>NUCLEOTIDE SEQUENCE [LARGE SCALE GENOMIC DNA]</scope>
    <source>
        <strain evidence="2 3">SAG 39.79</strain>
    </source>
</reference>
<dbReference type="EMBL" id="RSCK01000090">
    <property type="protein sequence ID" value="RUT04157.1"/>
    <property type="molecule type" value="Genomic_DNA"/>
</dbReference>
<keyword evidence="3" id="KW-1185">Reference proteome</keyword>
<name>A0AB37UB86_9CYAN</name>
<dbReference type="Pfam" id="PF12680">
    <property type="entry name" value="SnoaL_2"/>
    <property type="match status" value="1"/>
</dbReference>
<gene>
    <name evidence="2" type="ORF">DSM107010_58770</name>
</gene>
<organism evidence="2 3">
    <name type="scientific">Chroococcidiopsis cubana SAG 39.79</name>
    <dbReference type="NCBI Taxonomy" id="388085"/>
    <lineage>
        <taxon>Bacteria</taxon>
        <taxon>Bacillati</taxon>
        <taxon>Cyanobacteriota</taxon>
        <taxon>Cyanophyceae</taxon>
        <taxon>Chroococcidiopsidales</taxon>
        <taxon>Chroococcidiopsidaceae</taxon>
        <taxon>Chroococcidiopsis</taxon>
    </lineage>
</organism>
<dbReference type="Gene3D" id="3.10.450.50">
    <property type="match status" value="1"/>
</dbReference>